<evidence type="ECO:0000313" key="1">
    <source>
        <dbReference type="EMBL" id="WAZ91119.1"/>
    </source>
</evidence>
<sequence length="66" mass="8129">MEKIIIDIAKFYDKDISLFCVEELNYCFDKIDDISLRWCQILFKIVSWLFYRLQLIQILFCEKLKL</sequence>
<reference evidence="1" key="1">
    <citation type="submission" date="2022-12" db="EMBL/GenBank/DDBJ databases">
        <title>B. miyamotoi WGS.</title>
        <authorList>
            <person name="Kuleshov K.V."/>
            <person name="Hoornstra D."/>
            <person name="Hovius J.W."/>
            <person name="Platonov A.E."/>
            <person name="Telford S.R. III."/>
        </authorList>
    </citation>
    <scope>NUCLEOTIDE SEQUENCE</scope>
    <source>
        <strain evidence="1">410</strain>
    </source>
</reference>
<organism evidence="1 2">
    <name type="scientific">Borrelia miyamotoi</name>
    <dbReference type="NCBI Taxonomy" id="47466"/>
    <lineage>
        <taxon>Bacteria</taxon>
        <taxon>Pseudomonadati</taxon>
        <taxon>Spirochaetota</taxon>
        <taxon>Spirochaetia</taxon>
        <taxon>Spirochaetales</taxon>
        <taxon>Borreliaceae</taxon>
        <taxon>Borrelia</taxon>
    </lineage>
</organism>
<dbReference type="Proteomes" id="UP001164544">
    <property type="component" value="Chromosome"/>
</dbReference>
<proteinExistence type="predicted"/>
<name>A0AAQ2WV90_9SPIR</name>
<evidence type="ECO:0000313" key="2">
    <source>
        <dbReference type="Proteomes" id="UP001164544"/>
    </source>
</evidence>
<dbReference type="EMBL" id="CP114637">
    <property type="protein sequence ID" value="WAZ91119.1"/>
    <property type="molecule type" value="Genomic_DNA"/>
</dbReference>
<protein>
    <submittedName>
        <fullName evidence="1">Uncharacterized protein</fullName>
    </submittedName>
</protein>
<gene>
    <name evidence="1" type="ORF">O5398_03195</name>
</gene>
<dbReference type="AlphaFoldDB" id="A0AAQ2WV90"/>
<accession>A0AAQ2WV90</accession>
<dbReference type="RefSeq" id="WP_145972556.1">
    <property type="nucleotide sequence ID" value="NZ_CP010308.1"/>
</dbReference>